<dbReference type="KEGG" id="aca:ACP_1896"/>
<evidence type="ECO:0000313" key="2">
    <source>
        <dbReference type="Proteomes" id="UP000002207"/>
    </source>
</evidence>
<keyword evidence="2" id="KW-1185">Reference proteome</keyword>
<reference evidence="1 2" key="1">
    <citation type="journal article" date="2009" name="Appl. Environ. Microbiol.">
        <title>Three genomes from the phylum Acidobacteria provide insight into the lifestyles of these microorganisms in soils.</title>
        <authorList>
            <person name="Ward N.L."/>
            <person name="Challacombe J.F."/>
            <person name="Janssen P.H."/>
            <person name="Henrissat B."/>
            <person name="Coutinho P.M."/>
            <person name="Wu M."/>
            <person name="Xie G."/>
            <person name="Haft D.H."/>
            <person name="Sait M."/>
            <person name="Badger J."/>
            <person name="Barabote R.D."/>
            <person name="Bradley B."/>
            <person name="Brettin T.S."/>
            <person name="Brinkac L.M."/>
            <person name="Bruce D."/>
            <person name="Creasy T."/>
            <person name="Daugherty S.C."/>
            <person name="Davidsen T.M."/>
            <person name="DeBoy R.T."/>
            <person name="Detter J.C."/>
            <person name="Dodson R.J."/>
            <person name="Durkin A.S."/>
            <person name="Ganapathy A."/>
            <person name="Gwinn-Giglio M."/>
            <person name="Han C.S."/>
            <person name="Khouri H."/>
            <person name="Kiss H."/>
            <person name="Kothari S.P."/>
            <person name="Madupu R."/>
            <person name="Nelson K.E."/>
            <person name="Nelson W.C."/>
            <person name="Paulsen I."/>
            <person name="Penn K."/>
            <person name="Ren Q."/>
            <person name="Rosovitz M.J."/>
            <person name="Selengut J.D."/>
            <person name="Shrivastava S."/>
            <person name="Sullivan S.A."/>
            <person name="Tapia R."/>
            <person name="Thompson L.S."/>
            <person name="Watkins K.L."/>
            <person name="Yang Q."/>
            <person name="Yu C."/>
            <person name="Zafar N."/>
            <person name="Zhou L."/>
            <person name="Kuske C.R."/>
        </authorList>
    </citation>
    <scope>NUCLEOTIDE SEQUENCE [LARGE SCALE GENOMIC DNA]</scope>
    <source>
        <strain evidence="2">ATCC 51196 / DSM 11244 / BCRC 80197 / JCM 7670 / NBRC 15755 / NCIMB 13165 / 161</strain>
    </source>
</reference>
<dbReference type="AlphaFoldDB" id="C1F887"/>
<organism evidence="1 2">
    <name type="scientific">Acidobacterium capsulatum (strain ATCC 51196 / DSM 11244 / BCRC 80197 / JCM 7670 / NBRC 15755 / NCIMB 13165 / 161)</name>
    <dbReference type="NCBI Taxonomy" id="240015"/>
    <lineage>
        <taxon>Bacteria</taxon>
        <taxon>Pseudomonadati</taxon>
        <taxon>Acidobacteriota</taxon>
        <taxon>Terriglobia</taxon>
        <taxon>Terriglobales</taxon>
        <taxon>Acidobacteriaceae</taxon>
        <taxon>Acidobacterium</taxon>
    </lineage>
</organism>
<sequence length="50" mass="5662">MDRAKTIAKTPQLKPAECYHRHITAKCYAGSKHYVSPFSPSTAIRSDLRK</sequence>
<gene>
    <name evidence="1" type="ordered locus">ACP_1896</name>
</gene>
<dbReference type="Proteomes" id="UP000002207">
    <property type="component" value="Chromosome"/>
</dbReference>
<dbReference type="HOGENOM" id="CLU_3113434_0_0_0"/>
<proteinExistence type="predicted"/>
<evidence type="ECO:0000313" key="1">
    <source>
        <dbReference type="EMBL" id="ACO33048.1"/>
    </source>
</evidence>
<dbReference type="EMBL" id="CP001472">
    <property type="protein sequence ID" value="ACO33048.1"/>
    <property type="molecule type" value="Genomic_DNA"/>
</dbReference>
<protein>
    <submittedName>
        <fullName evidence="1">Uncharacterized protein</fullName>
    </submittedName>
</protein>
<accession>C1F887</accession>
<name>C1F887_ACIC5</name>
<dbReference type="InParanoid" id="C1F887"/>